<evidence type="ECO:0000313" key="2">
    <source>
        <dbReference type="Proteomes" id="UP000306192"/>
    </source>
</evidence>
<dbReference type="AlphaFoldDB" id="A0A4T2BYR1"/>
<organism evidence="1 2">
    <name type="scientific">Subtercola vilae</name>
    <dbReference type="NCBI Taxonomy" id="2056433"/>
    <lineage>
        <taxon>Bacteria</taxon>
        <taxon>Bacillati</taxon>
        <taxon>Actinomycetota</taxon>
        <taxon>Actinomycetes</taxon>
        <taxon>Micrococcales</taxon>
        <taxon>Microbacteriaceae</taxon>
        <taxon>Subtercola</taxon>
    </lineage>
</organism>
<reference evidence="1 2" key="1">
    <citation type="journal article" date="2019" name="Microorganisms">
        <title>Systematic Affiliation and Genome Analysis of Subtercola vilae DB165(T) with Particular Emphasis on Cold Adaptation of an Isolate from a High-Altitude Cold Volcano Lake.</title>
        <authorList>
            <person name="Villalobos A.S."/>
            <person name="Wiese J."/>
            <person name="Imhoff J.F."/>
            <person name="Dorador C."/>
            <person name="Keller A."/>
            <person name="Hentschel U."/>
        </authorList>
    </citation>
    <scope>NUCLEOTIDE SEQUENCE [LARGE SCALE GENOMIC DNA]</scope>
    <source>
        <strain evidence="1 2">DB165</strain>
    </source>
</reference>
<comment type="caution">
    <text evidence="1">The sequence shown here is derived from an EMBL/GenBank/DDBJ whole genome shotgun (WGS) entry which is preliminary data.</text>
</comment>
<dbReference type="Proteomes" id="UP000306192">
    <property type="component" value="Unassembled WGS sequence"/>
</dbReference>
<proteinExistence type="predicted"/>
<keyword evidence="2" id="KW-1185">Reference proteome</keyword>
<evidence type="ECO:0000313" key="1">
    <source>
        <dbReference type="EMBL" id="TIH34986.1"/>
    </source>
</evidence>
<sequence>MGYTPDPTWADGQSGNTPITAAKLNNIESGILNSDGTNPLSAEAIHDAATFEPVGLSSTTLAAITTIVSTGTSAVAGKLQTPRAINSVLFDGTASVTIADATKAPLAGATFTGPISATNLSGSNTGDQSSVTGNAGTATKLTTPQTINGVAFDGSAPVVVADATKKTLTQVAATATSTGTATAWVHNPYDATLGALTATLPTGAVSQELSIEKVDSTVNTVTIAGSIRGAASTIILALPHETIKFVADSSGSWWPVSGHKTLTSLDGRYPLLTQTTSARLITNAVALTAILPKPWSAS</sequence>
<dbReference type="RefSeq" id="WP_136642514.1">
    <property type="nucleotide sequence ID" value="NZ_QYRT01000022.1"/>
</dbReference>
<dbReference type="OrthoDB" id="9810174at2"/>
<protein>
    <submittedName>
        <fullName evidence="1">Uncharacterized protein</fullName>
    </submittedName>
</protein>
<gene>
    <name evidence="1" type="ORF">D4765_11880</name>
</gene>
<name>A0A4T2BYR1_9MICO</name>
<dbReference type="EMBL" id="QYRT01000022">
    <property type="protein sequence ID" value="TIH34986.1"/>
    <property type="molecule type" value="Genomic_DNA"/>
</dbReference>
<accession>A0A4T2BYR1</accession>